<dbReference type="SMART" id="SM01208">
    <property type="entry name" value="G5"/>
    <property type="match status" value="1"/>
</dbReference>
<dbReference type="Gene3D" id="2.20.230.10">
    <property type="entry name" value="Resuscitation-promoting factor rpfb"/>
    <property type="match status" value="1"/>
</dbReference>
<dbReference type="InterPro" id="IPR011098">
    <property type="entry name" value="G5_dom"/>
</dbReference>
<keyword evidence="1" id="KW-0732">Signal</keyword>
<dbReference type="InterPro" id="IPR007137">
    <property type="entry name" value="DUF348"/>
</dbReference>
<evidence type="ECO:0000256" key="2">
    <source>
        <dbReference type="SAM" id="MobiDB-lite"/>
    </source>
</evidence>
<protein>
    <recommendedName>
        <fullName evidence="4">G5 domain-containing protein</fullName>
    </recommendedName>
</protein>
<reference evidence="5" key="2">
    <citation type="submission" date="2023-02" db="EMBL/GenBank/DDBJ databases">
        <authorList>
            <person name="Sun Q."/>
            <person name="Mori K."/>
        </authorList>
    </citation>
    <scope>NUCLEOTIDE SEQUENCE</scope>
    <source>
        <strain evidence="5">NBRC 112290</strain>
    </source>
</reference>
<organism evidence="5 6">
    <name type="scientific">Litorihabitans aurantiacus</name>
    <dbReference type="NCBI Taxonomy" id="1930061"/>
    <lineage>
        <taxon>Bacteria</taxon>
        <taxon>Bacillati</taxon>
        <taxon>Actinomycetota</taxon>
        <taxon>Actinomycetes</taxon>
        <taxon>Micrococcales</taxon>
        <taxon>Beutenbergiaceae</taxon>
        <taxon>Litorihabitans</taxon>
    </lineage>
</organism>
<proteinExistence type="predicted"/>
<dbReference type="Pfam" id="PF03990">
    <property type="entry name" value="DUF348"/>
    <property type="match status" value="1"/>
</dbReference>
<dbReference type="PROSITE" id="PS51109">
    <property type="entry name" value="G5"/>
    <property type="match status" value="1"/>
</dbReference>
<feature type="compositionally biased region" description="Low complexity" evidence="2">
    <location>
        <begin position="307"/>
        <end position="317"/>
    </location>
</feature>
<evidence type="ECO:0000256" key="1">
    <source>
        <dbReference type="ARBA" id="ARBA00022729"/>
    </source>
</evidence>
<keyword evidence="3" id="KW-1133">Transmembrane helix</keyword>
<evidence type="ECO:0000313" key="5">
    <source>
        <dbReference type="EMBL" id="GMA30469.1"/>
    </source>
</evidence>
<feature type="region of interest" description="Disordered" evidence="2">
    <location>
        <begin position="228"/>
        <end position="337"/>
    </location>
</feature>
<feature type="compositionally biased region" description="Basic residues" evidence="2">
    <location>
        <begin position="328"/>
        <end position="337"/>
    </location>
</feature>
<keyword evidence="3" id="KW-0472">Membrane</keyword>
<feature type="compositionally biased region" description="Low complexity" evidence="2">
    <location>
        <begin position="231"/>
        <end position="264"/>
    </location>
</feature>
<dbReference type="Pfam" id="PF07501">
    <property type="entry name" value="G5"/>
    <property type="match status" value="1"/>
</dbReference>
<dbReference type="Proteomes" id="UP001157161">
    <property type="component" value="Unassembled WGS sequence"/>
</dbReference>
<name>A0AA37ULX6_9MICO</name>
<gene>
    <name evidence="5" type="ORF">GCM10025875_04610</name>
</gene>
<evidence type="ECO:0000256" key="3">
    <source>
        <dbReference type="SAM" id="Phobius"/>
    </source>
</evidence>
<comment type="caution">
    <text evidence="5">The sequence shown here is derived from an EMBL/GenBank/DDBJ whole genome shotgun (WGS) entry which is preliminary data.</text>
</comment>
<evidence type="ECO:0000259" key="4">
    <source>
        <dbReference type="PROSITE" id="PS51109"/>
    </source>
</evidence>
<keyword evidence="6" id="KW-1185">Reference proteome</keyword>
<dbReference type="EMBL" id="BSUM01000001">
    <property type="protein sequence ID" value="GMA30469.1"/>
    <property type="molecule type" value="Genomic_DNA"/>
</dbReference>
<feature type="compositionally biased region" description="Basic residues" evidence="2">
    <location>
        <begin position="290"/>
        <end position="302"/>
    </location>
</feature>
<reference evidence="5" key="1">
    <citation type="journal article" date="2014" name="Int. J. Syst. Evol. Microbiol.">
        <title>Complete genome sequence of Corynebacterium casei LMG S-19264T (=DSM 44701T), isolated from a smear-ripened cheese.</title>
        <authorList>
            <consortium name="US DOE Joint Genome Institute (JGI-PGF)"/>
            <person name="Walter F."/>
            <person name="Albersmeier A."/>
            <person name="Kalinowski J."/>
            <person name="Ruckert C."/>
        </authorList>
    </citation>
    <scope>NUCLEOTIDE SEQUENCE</scope>
    <source>
        <strain evidence="5">NBRC 112290</strain>
    </source>
</reference>
<feature type="domain" description="G5" evidence="4">
    <location>
        <begin position="152"/>
        <end position="232"/>
    </location>
</feature>
<sequence>MVSTARRGVRIGLHTVVLAALVAGTGTVVVSQLAERAEAEEAALAANPEVAGVAESAPADLPVGALSADAPLVADASGQLQHIAPASRSQARTALADGVTFTVVVDGESTEITSAAATLAEALEGAGVVIGWDDEVSVDLASAPQPGAEVRVGRVSTQFVTDEVVTEHETEERRTSSLLEGETRVVQEGVDGSETVTAQVRLVDGVEVSRTTMMSARTSDVVTEIVEVGTRRPAPAATAAPSTTGGSGGSAAPAAPVTPVDPGTSRAIAKDMVLARGWGRTSGPASTSCGRRRATGTTRRRTPAPAPTASRSRSPAARWRRPVLTGARTRRPRSPGA</sequence>
<keyword evidence="3" id="KW-0812">Transmembrane</keyword>
<dbReference type="AlphaFoldDB" id="A0AA37ULX6"/>
<evidence type="ECO:0000313" key="6">
    <source>
        <dbReference type="Proteomes" id="UP001157161"/>
    </source>
</evidence>
<feature type="transmembrane region" description="Helical" evidence="3">
    <location>
        <begin position="12"/>
        <end position="34"/>
    </location>
</feature>
<accession>A0AA37ULX6</accession>